<dbReference type="InterPro" id="IPR037523">
    <property type="entry name" value="VOC_core"/>
</dbReference>
<feature type="domain" description="VOC" evidence="1">
    <location>
        <begin position="162"/>
        <end position="285"/>
    </location>
</feature>
<proteinExistence type="predicted"/>
<dbReference type="AlphaFoldDB" id="A0A972NV05"/>
<comment type="caution">
    <text evidence="2">The sequence shown here is derived from an EMBL/GenBank/DDBJ whole genome shotgun (WGS) entry which is preliminary data.</text>
</comment>
<dbReference type="RefSeq" id="WP_172175105.1">
    <property type="nucleotide sequence ID" value="NZ_WOEZ01000217.1"/>
</dbReference>
<organism evidence="2 3">
    <name type="scientific">Paraburkholderia elongata</name>
    <dbReference type="NCBI Taxonomy" id="2675747"/>
    <lineage>
        <taxon>Bacteria</taxon>
        <taxon>Pseudomonadati</taxon>
        <taxon>Pseudomonadota</taxon>
        <taxon>Betaproteobacteria</taxon>
        <taxon>Burkholderiales</taxon>
        <taxon>Burkholderiaceae</taxon>
        <taxon>Paraburkholderia</taxon>
    </lineage>
</organism>
<dbReference type="SUPFAM" id="SSF54593">
    <property type="entry name" value="Glyoxalase/Bleomycin resistance protein/Dihydroxybiphenyl dioxygenase"/>
    <property type="match status" value="1"/>
</dbReference>
<gene>
    <name evidence="2" type="ORF">GNZ13_38835</name>
</gene>
<name>A0A972NV05_9BURK</name>
<dbReference type="InterPro" id="IPR004360">
    <property type="entry name" value="Glyas_Fos-R_dOase_dom"/>
</dbReference>
<reference evidence="2 3" key="1">
    <citation type="submission" date="2019-11" db="EMBL/GenBank/DDBJ databases">
        <title>Metabolism of dissolved organic matter in forest soils.</title>
        <authorList>
            <person name="Cyle K.T."/>
            <person name="Wilhelm R.C."/>
            <person name="Martinez C.E."/>
        </authorList>
    </citation>
    <scope>NUCLEOTIDE SEQUENCE [LARGE SCALE GENOMIC DNA]</scope>
    <source>
        <strain evidence="2 3">5N</strain>
    </source>
</reference>
<feature type="domain" description="VOC" evidence="1">
    <location>
        <begin position="16"/>
        <end position="122"/>
    </location>
</feature>
<dbReference type="Pfam" id="PF00903">
    <property type="entry name" value="Glyoxalase"/>
    <property type="match status" value="1"/>
</dbReference>
<keyword evidence="3" id="KW-1185">Reference proteome</keyword>
<dbReference type="EMBL" id="WOEZ01000217">
    <property type="protein sequence ID" value="NPT60356.1"/>
    <property type="molecule type" value="Genomic_DNA"/>
</dbReference>
<dbReference type="Proteomes" id="UP000655523">
    <property type="component" value="Unassembled WGS sequence"/>
</dbReference>
<dbReference type="PROSITE" id="PS51819">
    <property type="entry name" value="VOC"/>
    <property type="match status" value="2"/>
</dbReference>
<evidence type="ECO:0000259" key="1">
    <source>
        <dbReference type="PROSITE" id="PS51819"/>
    </source>
</evidence>
<accession>A0A972NV05</accession>
<dbReference type="InterPro" id="IPR029068">
    <property type="entry name" value="Glyas_Bleomycin-R_OHBP_Dase"/>
</dbReference>
<evidence type="ECO:0000313" key="2">
    <source>
        <dbReference type="EMBL" id="NPT60356.1"/>
    </source>
</evidence>
<evidence type="ECO:0000313" key="3">
    <source>
        <dbReference type="Proteomes" id="UP000655523"/>
    </source>
</evidence>
<sequence>MNSLLRHQDPILHADRLTHVVFNRRDPDAMDRFLRDFGFVSLETSGRSRHYRGYGKAPFCVEVIPADEDSFVGFALVAKDVADLQRLTQVEGVAIEPNDGPGGGLRVRLTDPDGRRVDLLAEIAELDPLPIRAPFVSINTPNRNVRVNAPIRSSAEPSPVLRMGHVVLQTPDFQRTAEWYMHRFGFIASDLCTVADGTPALGFFRLDRGDTPADHHSLAFLAGPAPAVLHVSTETIDIDAVGQGQQHLRARGWTHAWGTGRHVLGSQFFDYWKDPAGDEWEHYADGDLMTADYPTGQHPLARGGLWAWGDDLPESLRPPGPLPEGAPPFSRAVVDALLTPPRPWMR</sequence>
<dbReference type="Gene3D" id="3.10.180.10">
    <property type="entry name" value="2,3-Dihydroxybiphenyl 1,2-Dioxygenase, domain 1"/>
    <property type="match status" value="2"/>
</dbReference>
<protein>
    <submittedName>
        <fullName evidence="2">Glyoxalase</fullName>
    </submittedName>
</protein>